<comment type="caution">
    <text evidence="2">The sequence shown here is derived from an EMBL/GenBank/DDBJ whole genome shotgun (WGS) entry which is preliminary data.</text>
</comment>
<dbReference type="Gene3D" id="3.30.1150.10">
    <property type="match status" value="1"/>
</dbReference>
<proteinExistence type="predicted"/>
<protein>
    <recommendedName>
        <fullName evidence="1">TonB C-terminal domain-containing protein</fullName>
    </recommendedName>
</protein>
<dbReference type="Pfam" id="PF03544">
    <property type="entry name" value="TonB_C"/>
    <property type="match status" value="1"/>
</dbReference>
<dbReference type="SUPFAM" id="SSF74653">
    <property type="entry name" value="TolA/TonB C-terminal domain"/>
    <property type="match status" value="1"/>
</dbReference>
<dbReference type="AlphaFoldDB" id="A0A226GSQ0"/>
<evidence type="ECO:0000313" key="2">
    <source>
        <dbReference type="EMBL" id="OXA84370.1"/>
    </source>
</evidence>
<evidence type="ECO:0000259" key="1">
    <source>
        <dbReference type="Pfam" id="PF03544"/>
    </source>
</evidence>
<evidence type="ECO:0000313" key="3">
    <source>
        <dbReference type="Proteomes" id="UP000198345"/>
    </source>
</evidence>
<organism evidence="2 3">
    <name type="scientific">Flavobacterium hercynium</name>
    <dbReference type="NCBI Taxonomy" id="387094"/>
    <lineage>
        <taxon>Bacteria</taxon>
        <taxon>Pseudomonadati</taxon>
        <taxon>Bacteroidota</taxon>
        <taxon>Flavobacteriia</taxon>
        <taxon>Flavobacteriales</taxon>
        <taxon>Flavobacteriaceae</taxon>
        <taxon>Flavobacterium</taxon>
    </lineage>
</organism>
<dbReference type="GO" id="GO:0055085">
    <property type="term" value="P:transmembrane transport"/>
    <property type="evidence" value="ECO:0007669"/>
    <property type="project" value="InterPro"/>
</dbReference>
<reference evidence="2 3" key="1">
    <citation type="submission" date="2016-11" db="EMBL/GenBank/DDBJ databases">
        <title>Whole genomes of Flavobacteriaceae.</title>
        <authorList>
            <person name="Stine C."/>
            <person name="Li C."/>
            <person name="Tadesse D."/>
        </authorList>
    </citation>
    <scope>NUCLEOTIDE SEQUENCE [LARGE SCALE GENOMIC DNA]</scope>
    <source>
        <strain evidence="2 3">DSM 18292</strain>
    </source>
</reference>
<keyword evidence="3" id="KW-1185">Reference proteome</keyword>
<sequence length="240" mass="27656">MSADEIQRFIIQNKNKKICGSFKTEQLERLIIQIPNHVLYTQTSYHKMFLLALFVAMGTTLFSCQDKEGKKQKIDKIEVIKDSIALKITSNKDTVKIKVPPVNPPTPSIPESVIYRTTGEIIVEDYTEQPEKPIDYEAIFKSHDLEVLPTPEYGFEKFYAYFHNNYIDASKIEDHEGRVFISFVVEKDGSLSNFEVVRNTFNANEEEVIRVLKTGPKWIPGKANNQIVRSTYNLPITFKK</sequence>
<name>A0A226GSQ0_9FLAO</name>
<accession>A0A226GSQ0</accession>
<dbReference type="InterPro" id="IPR037682">
    <property type="entry name" value="TonB_C"/>
</dbReference>
<dbReference type="Proteomes" id="UP000198345">
    <property type="component" value="Unassembled WGS sequence"/>
</dbReference>
<dbReference type="EMBL" id="MUGW01000062">
    <property type="protein sequence ID" value="OXA84370.1"/>
    <property type="molecule type" value="Genomic_DNA"/>
</dbReference>
<gene>
    <name evidence="2" type="ORF">B0A66_21030</name>
</gene>
<feature type="domain" description="TonB C-terminal" evidence="1">
    <location>
        <begin position="165"/>
        <end position="239"/>
    </location>
</feature>